<keyword evidence="4" id="KW-0813">Transport</keyword>
<accession>S0FY65</accession>
<dbReference type="InterPro" id="IPR050490">
    <property type="entry name" value="Bact_solute-bd_prot1"/>
</dbReference>
<feature type="region of interest" description="Disordered" evidence="1">
    <location>
        <begin position="30"/>
        <end position="51"/>
    </location>
</feature>
<dbReference type="PANTHER" id="PTHR43649:SF17">
    <property type="entry name" value="ABC TRANSPORTER SOLUTE BINDING PROTEIN-SUGAR TRANSPORT"/>
    <property type="match status" value="1"/>
</dbReference>
<evidence type="ECO:0000256" key="2">
    <source>
        <dbReference type="SAM" id="SignalP"/>
    </source>
</evidence>
<dbReference type="AlphaFoldDB" id="S0FY65"/>
<dbReference type="EMBL" id="AORV01000007">
    <property type="protein sequence ID" value="EMS74064.1"/>
    <property type="molecule type" value="Genomic_DNA"/>
</dbReference>
<dbReference type="PANTHER" id="PTHR43649">
    <property type="entry name" value="ARABINOSE-BINDING PROTEIN-RELATED"/>
    <property type="match status" value="1"/>
</dbReference>
<comment type="caution">
    <text evidence="4">The sequence shown here is derived from an EMBL/GenBank/DDBJ whole genome shotgun (WGS) entry which is preliminary data.</text>
</comment>
<evidence type="ECO:0000313" key="4">
    <source>
        <dbReference type="EMBL" id="EMS74064.1"/>
    </source>
</evidence>
<organism evidence="4 5">
    <name type="scientific">Ruminiclostridium cellobioparum subsp. termitidis CT1112</name>
    <dbReference type="NCBI Taxonomy" id="1195236"/>
    <lineage>
        <taxon>Bacteria</taxon>
        <taxon>Bacillati</taxon>
        <taxon>Bacillota</taxon>
        <taxon>Clostridia</taxon>
        <taxon>Eubacteriales</taxon>
        <taxon>Oscillospiraceae</taxon>
        <taxon>Ruminiclostridium</taxon>
    </lineage>
</organism>
<keyword evidence="2" id="KW-0732">Signal</keyword>
<dbReference type="SUPFAM" id="SSF53850">
    <property type="entry name" value="Periplasmic binding protein-like II"/>
    <property type="match status" value="1"/>
</dbReference>
<dbReference type="STRING" id="1195236.CTER_4164"/>
<keyword evidence="4" id="KW-0762">Sugar transport</keyword>
<sequence length="520" mass="56842">MLSKKIKSLSLILSSALILSMGLSACGSSDKSAEAPGTSQAASGTGTAAASPDTQLEPYEINWFFPNGAQADVNLVAEEMSKITKEKINAALKLTILDWGSYAQNMQIKMAASEPMDLVWTDGGTLPYLPLVNKGAFTEITDDMLKQYGPNILKGVPETAWPAAKVNGKLYAIINTQVLGRTPGILFQKKYVDQFGLDLNSVKKLEDLTAFYEKVHAADPALVPFEVAQSNSGGIFFNEYSSTLGIELLGRQNPAAVYISDDSTKVMNYFEAPETKEYLKLMHEWYLKGIIKKEAPMLKDVTPDQKAGKTVSIPTVVNPDTAANVSSKLGLKAEEMVALTLSKTFMNTASIIATMTGISKTSKNPERCIMLYNLLYDEKDTKLFNMMNYGIEGKHYTLAGDVATFTQNSGYMLASGWENGNMFNSYRQSEAQPEWYPVGPDMNKNATVSKLLGFNLDPEPIKNELAQVASVVDEFYGGLFTGAVDPETTLPKFLEKLKGAGSEKIIAEVQKQIDGWKTTR</sequence>
<dbReference type="InterPro" id="IPR022627">
    <property type="entry name" value="DUF3502"/>
</dbReference>
<feature type="signal peptide" evidence="2">
    <location>
        <begin position="1"/>
        <end position="25"/>
    </location>
</feature>
<gene>
    <name evidence="4" type="ORF">CTER_4164</name>
</gene>
<feature type="compositionally biased region" description="Low complexity" evidence="1">
    <location>
        <begin position="35"/>
        <end position="51"/>
    </location>
</feature>
<protein>
    <submittedName>
        <fullName evidence="4">ABC-type sugar transport system, periplasmic component</fullName>
    </submittedName>
</protein>
<evidence type="ECO:0000256" key="1">
    <source>
        <dbReference type="SAM" id="MobiDB-lite"/>
    </source>
</evidence>
<dbReference type="PATRIC" id="fig|1195236.3.peg.195"/>
<dbReference type="RefSeq" id="WP_004622987.1">
    <property type="nucleotide sequence ID" value="NZ_AORV01000007.1"/>
</dbReference>
<feature type="domain" description="DUF3502" evidence="3">
    <location>
        <begin position="451"/>
        <end position="517"/>
    </location>
</feature>
<dbReference type="Pfam" id="PF12010">
    <property type="entry name" value="DUF3502"/>
    <property type="match status" value="1"/>
</dbReference>
<evidence type="ECO:0000259" key="3">
    <source>
        <dbReference type="Pfam" id="PF12010"/>
    </source>
</evidence>
<dbReference type="PROSITE" id="PS51257">
    <property type="entry name" value="PROKAR_LIPOPROTEIN"/>
    <property type="match status" value="1"/>
</dbReference>
<reference evidence="4 5" key="1">
    <citation type="journal article" date="2013" name="Genome Announc.">
        <title>Draft Genome Sequence of the Cellulolytic, Mesophilic, Anaerobic Bacterium Clostridium termitidis Strain CT1112 (DSM 5398).</title>
        <authorList>
            <person name="Lal S."/>
            <person name="Ramachandran U."/>
            <person name="Zhang X."/>
            <person name="Munir R."/>
            <person name="Sparling R."/>
            <person name="Levin D.B."/>
        </authorList>
    </citation>
    <scope>NUCLEOTIDE SEQUENCE [LARGE SCALE GENOMIC DNA]</scope>
    <source>
        <strain evidence="4 5">CT1112</strain>
    </source>
</reference>
<dbReference type="Gene3D" id="3.40.190.10">
    <property type="entry name" value="Periplasmic binding protein-like II"/>
    <property type="match status" value="2"/>
</dbReference>
<dbReference type="Proteomes" id="UP000014155">
    <property type="component" value="Unassembled WGS sequence"/>
</dbReference>
<dbReference type="eggNOG" id="COG1653">
    <property type="taxonomic scope" value="Bacteria"/>
</dbReference>
<name>S0FY65_RUMCE</name>
<proteinExistence type="predicted"/>
<evidence type="ECO:0000313" key="5">
    <source>
        <dbReference type="Proteomes" id="UP000014155"/>
    </source>
</evidence>
<feature type="chain" id="PRO_5038936801" evidence="2">
    <location>
        <begin position="26"/>
        <end position="520"/>
    </location>
</feature>
<keyword evidence="5" id="KW-1185">Reference proteome</keyword>